<dbReference type="AlphaFoldDB" id="A0A5B2VB08"/>
<proteinExistence type="predicted"/>
<reference evidence="1 2" key="1">
    <citation type="submission" date="2019-09" db="EMBL/GenBank/DDBJ databases">
        <title>Salinarimonas rosea gen. nov., sp. nov., a new member of the a-2 subgroup of the Proteobacteria.</title>
        <authorList>
            <person name="Liu J."/>
        </authorList>
    </citation>
    <scope>NUCLEOTIDE SEQUENCE [LARGE SCALE GENOMIC DNA]</scope>
    <source>
        <strain evidence="1 2">BN140002</strain>
    </source>
</reference>
<dbReference type="OrthoDB" id="8410544at2"/>
<sequence length="168" mass="18738">MKASTARVAPDDQVLFLLQMLEQAARGEHLAWALEGAARVIMRQHRVSVITVLDRERMLDVLDAVHFRALTDLPSLLPAMLLNGMAALQELVVLWSDPPHVSERRDRDRIRDVEGMARILRNTLDSIVAVEEALERADARAKRAGNVVHLAAYRSIKPLPILEPDTGA</sequence>
<protein>
    <submittedName>
        <fullName evidence="1">Uncharacterized protein</fullName>
    </submittedName>
</protein>
<evidence type="ECO:0000313" key="2">
    <source>
        <dbReference type="Proteomes" id="UP000323142"/>
    </source>
</evidence>
<organism evidence="1 2">
    <name type="scientific">Salinarimonas soli</name>
    <dbReference type="NCBI Taxonomy" id="1638099"/>
    <lineage>
        <taxon>Bacteria</taxon>
        <taxon>Pseudomonadati</taxon>
        <taxon>Pseudomonadota</taxon>
        <taxon>Alphaproteobacteria</taxon>
        <taxon>Hyphomicrobiales</taxon>
        <taxon>Salinarimonadaceae</taxon>
        <taxon>Salinarimonas</taxon>
    </lineage>
</organism>
<evidence type="ECO:0000313" key="1">
    <source>
        <dbReference type="EMBL" id="KAA2235582.1"/>
    </source>
</evidence>
<dbReference type="RefSeq" id="WP_149820452.1">
    <property type="nucleotide sequence ID" value="NZ_VUOA01000034.1"/>
</dbReference>
<keyword evidence="2" id="KW-1185">Reference proteome</keyword>
<comment type="caution">
    <text evidence="1">The sequence shown here is derived from an EMBL/GenBank/DDBJ whole genome shotgun (WGS) entry which is preliminary data.</text>
</comment>
<dbReference type="EMBL" id="VUOA01000034">
    <property type="protein sequence ID" value="KAA2235582.1"/>
    <property type="molecule type" value="Genomic_DNA"/>
</dbReference>
<gene>
    <name evidence="1" type="ORF">F0L46_18960</name>
</gene>
<accession>A0A5B2VB08</accession>
<name>A0A5B2VB08_9HYPH</name>
<reference evidence="1 2" key="2">
    <citation type="submission" date="2019-09" db="EMBL/GenBank/DDBJ databases">
        <authorList>
            <person name="Jin C."/>
        </authorList>
    </citation>
    <scope>NUCLEOTIDE SEQUENCE [LARGE SCALE GENOMIC DNA]</scope>
    <source>
        <strain evidence="1 2">BN140002</strain>
    </source>
</reference>
<dbReference type="Proteomes" id="UP000323142">
    <property type="component" value="Unassembled WGS sequence"/>
</dbReference>